<dbReference type="NCBIfam" id="NF038012">
    <property type="entry name" value="DMT_1"/>
    <property type="match status" value="1"/>
</dbReference>
<evidence type="ECO:0000256" key="2">
    <source>
        <dbReference type="SAM" id="Phobius"/>
    </source>
</evidence>
<gene>
    <name evidence="3" type="ORF">LG943_08480</name>
</gene>
<feature type="transmembrane region" description="Helical" evidence="2">
    <location>
        <begin position="255"/>
        <end position="279"/>
    </location>
</feature>
<protein>
    <submittedName>
        <fullName evidence="3">DMT family transporter</fullName>
    </submittedName>
</protein>
<feature type="transmembrane region" description="Helical" evidence="2">
    <location>
        <begin position="6"/>
        <end position="28"/>
    </location>
</feature>
<accession>A0A9X3NLR6</accession>
<sequence length="313" mass="31135">MTGVWIAAAVALASAVCYGTGAATQRRLAARLGGPMDRRMIGVLMRQRLWWFAVALNGAGAALHVVALAYGTLIVVQPLGTLALVFALPWAARWAARRVSRREWWGALLTIAGLSVLLVAAASSGEGRPLDAVGALVTLGAVLAAVAALATAGRFVRWPMARSGLYAAAAGVAFAGGSAMTKALTDTAAAQGLLAAVAHPAPVGIAALAAAGALLSQAAYRGSAVGAPLAVINLANPLSSVVIGLTFLGETYQGGVWGVAVAAAAGLVAMRGVFLLATVDPDTGEPAGRAGRGERGGSADRETPAAGRATGDG</sequence>
<comment type="caution">
    <text evidence="3">The sequence shown here is derived from an EMBL/GenBank/DDBJ whole genome shotgun (WGS) entry which is preliminary data.</text>
</comment>
<proteinExistence type="predicted"/>
<keyword evidence="4" id="KW-1185">Reference proteome</keyword>
<evidence type="ECO:0000256" key="1">
    <source>
        <dbReference type="SAM" id="MobiDB-lite"/>
    </source>
</evidence>
<feature type="compositionally biased region" description="Basic and acidic residues" evidence="1">
    <location>
        <begin position="291"/>
        <end position="303"/>
    </location>
</feature>
<evidence type="ECO:0000313" key="3">
    <source>
        <dbReference type="EMBL" id="MDA0564361.1"/>
    </source>
</evidence>
<dbReference type="PANTHER" id="PTHR40761:SF1">
    <property type="entry name" value="CONSERVED INTEGRAL MEMBRANE ALANINE VALINE AND LEUCINE RICH PROTEIN-RELATED"/>
    <property type="match status" value="1"/>
</dbReference>
<name>A0A9X3NLR6_9ACTN</name>
<feature type="transmembrane region" description="Helical" evidence="2">
    <location>
        <begin position="133"/>
        <end position="152"/>
    </location>
</feature>
<keyword evidence="2" id="KW-1133">Transmembrane helix</keyword>
<feature type="transmembrane region" description="Helical" evidence="2">
    <location>
        <begin position="104"/>
        <end position="121"/>
    </location>
</feature>
<evidence type="ECO:0000313" key="4">
    <source>
        <dbReference type="Proteomes" id="UP001140076"/>
    </source>
</evidence>
<keyword evidence="2" id="KW-0812">Transmembrane</keyword>
<keyword evidence="2" id="KW-0472">Membrane</keyword>
<feature type="transmembrane region" description="Helical" evidence="2">
    <location>
        <begin position="73"/>
        <end position="92"/>
    </location>
</feature>
<dbReference type="Proteomes" id="UP001140076">
    <property type="component" value="Unassembled WGS sequence"/>
</dbReference>
<feature type="region of interest" description="Disordered" evidence="1">
    <location>
        <begin position="283"/>
        <end position="313"/>
    </location>
</feature>
<feature type="transmembrane region" description="Helical" evidence="2">
    <location>
        <begin position="193"/>
        <end position="215"/>
    </location>
</feature>
<feature type="transmembrane region" description="Helical" evidence="2">
    <location>
        <begin position="49"/>
        <end position="67"/>
    </location>
</feature>
<reference evidence="3" key="1">
    <citation type="submission" date="2021-10" db="EMBL/GenBank/DDBJ databases">
        <title>Streptomonospora sp. nov., isolated from mangrove soil.</title>
        <authorList>
            <person name="Chen X."/>
            <person name="Ge X."/>
            <person name="Liu W."/>
        </authorList>
    </citation>
    <scope>NUCLEOTIDE SEQUENCE</scope>
    <source>
        <strain evidence="3">S1-112</strain>
    </source>
</reference>
<feature type="transmembrane region" description="Helical" evidence="2">
    <location>
        <begin position="164"/>
        <end position="181"/>
    </location>
</feature>
<organism evidence="3 4">
    <name type="scientific">Streptomonospora mangrovi</name>
    <dbReference type="NCBI Taxonomy" id="2883123"/>
    <lineage>
        <taxon>Bacteria</taxon>
        <taxon>Bacillati</taxon>
        <taxon>Actinomycetota</taxon>
        <taxon>Actinomycetes</taxon>
        <taxon>Streptosporangiales</taxon>
        <taxon>Nocardiopsidaceae</taxon>
        <taxon>Streptomonospora</taxon>
    </lineage>
</organism>
<dbReference type="AlphaFoldDB" id="A0A9X3NLR6"/>
<feature type="transmembrane region" description="Helical" evidence="2">
    <location>
        <begin position="227"/>
        <end position="249"/>
    </location>
</feature>
<dbReference type="EMBL" id="JAJAQC010000010">
    <property type="protein sequence ID" value="MDA0564361.1"/>
    <property type="molecule type" value="Genomic_DNA"/>
</dbReference>
<dbReference type="PANTHER" id="PTHR40761">
    <property type="entry name" value="CONSERVED INTEGRAL MEMBRANE ALANINE VALINE AND LEUCINE RICH PROTEIN-RELATED"/>
    <property type="match status" value="1"/>
</dbReference>
<dbReference type="RefSeq" id="WP_270071646.1">
    <property type="nucleotide sequence ID" value="NZ_JAJAQC010000010.1"/>
</dbReference>